<evidence type="ECO:0000313" key="1">
    <source>
        <dbReference type="EMBL" id="CNU76581.1"/>
    </source>
</evidence>
<sequence length="241" mass="26696">MRYAIHFGNGQSDLIDTPALLIRGGGDFAHDIRDARNGIDDVSHGFPGAFHQHRTGIDTRDGIFNQRFYFFRRLGAAAGQITHLACHDRKTAPLLSRARRFYRRVQRQNVSLEGNTVDNADNVSDFFRTVGNFVHGVYYAVDHFAAMACGLGGALRQLRSLTGVIGVLLHGGRQLFHAGRRLLQSGGLLFGTGREVGITGGNFTGAGINRIRTFTNLRHGVNQRALHMFNRSRQFANFITS</sequence>
<name>A0A655DPK2_SALET</name>
<gene>
    <name evidence="1" type="ORF">ERS008207_03431</name>
</gene>
<dbReference type="Proteomes" id="UP000042394">
    <property type="component" value="Unassembled WGS sequence"/>
</dbReference>
<protein>
    <submittedName>
        <fullName evidence="1">Uncharacterized protein</fullName>
    </submittedName>
</protein>
<dbReference type="EMBL" id="CQPD01000038">
    <property type="protein sequence ID" value="CNU76581.1"/>
    <property type="molecule type" value="Genomic_DNA"/>
</dbReference>
<dbReference type="AlphaFoldDB" id="A0A655DPK2"/>
<proteinExistence type="predicted"/>
<organism evidence="1 2">
    <name type="scientific">Salmonella enterica subsp. enterica serovar Bovismorbificans</name>
    <dbReference type="NCBI Taxonomy" id="58097"/>
    <lineage>
        <taxon>Bacteria</taxon>
        <taxon>Pseudomonadati</taxon>
        <taxon>Pseudomonadota</taxon>
        <taxon>Gammaproteobacteria</taxon>
        <taxon>Enterobacterales</taxon>
        <taxon>Enterobacteriaceae</taxon>
        <taxon>Salmonella</taxon>
    </lineage>
</organism>
<reference evidence="1 2" key="1">
    <citation type="submission" date="2015-03" db="EMBL/GenBank/DDBJ databases">
        <authorList>
            <consortium name="Pathogen Informatics"/>
        </authorList>
    </citation>
    <scope>NUCLEOTIDE SEQUENCE [LARGE SCALE GENOMIC DNA]</scope>
    <source>
        <strain evidence="1 2">D4891</strain>
    </source>
</reference>
<accession>A0A655DPK2</accession>
<evidence type="ECO:0000313" key="2">
    <source>
        <dbReference type="Proteomes" id="UP000042394"/>
    </source>
</evidence>